<sequence>MYIELWYRSREDELANIDSNCICVKIRKVIDVHTSDVIASAIKELTLRHKLMACF</sequence>
<proteinExistence type="predicted"/>
<accession>A0A3P7PHC2</accession>
<dbReference type="AlphaFoldDB" id="A0A3P7PHC2"/>
<dbReference type="Proteomes" id="UP000271098">
    <property type="component" value="Unassembled WGS sequence"/>
</dbReference>
<gene>
    <name evidence="1" type="ORF">GPUH_LOCUS26752</name>
</gene>
<evidence type="ECO:0000313" key="2">
    <source>
        <dbReference type="Proteomes" id="UP000271098"/>
    </source>
</evidence>
<organism evidence="1 2">
    <name type="scientific">Gongylonema pulchrum</name>
    <dbReference type="NCBI Taxonomy" id="637853"/>
    <lineage>
        <taxon>Eukaryota</taxon>
        <taxon>Metazoa</taxon>
        <taxon>Ecdysozoa</taxon>
        <taxon>Nematoda</taxon>
        <taxon>Chromadorea</taxon>
        <taxon>Rhabditida</taxon>
        <taxon>Spirurina</taxon>
        <taxon>Spiruromorpha</taxon>
        <taxon>Spiruroidea</taxon>
        <taxon>Gongylonematidae</taxon>
        <taxon>Gongylonema</taxon>
    </lineage>
</organism>
<keyword evidence="2" id="KW-1185">Reference proteome</keyword>
<dbReference type="OrthoDB" id="67688at2759"/>
<protein>
    <submittedName>
        <fullName evidence="1">Uncharacterized protein</fullName>
    </submittedName>
</protein>
<dbReference type="EMBL" id="UYRT01113687">
    <property type="protein sequence ID" value="VDN49423.1"/>
    <property type="molecule type" value="Genomic_DNA"/>
</dbReference>
<evidence type="ECO:0000313" key="1">
    <source>
        <dbReference type="EMBL" id="VDN49423.1"/>
    </source>
</evidence>
<reference evidence="1 2" key="1">
    <citation type="submission" date="2018-11" db="EMBL/GenBank/DDBJ databases">
        <authorList>
            <consortium name="Pathogen Informatics"/>
        </authorList>
    </citation>
    <scope>NUCLEOTIDE SEQUENCE [LARGE SCALE GENOMIC DNA]</scope>
</reference>
<name>A0A3P7PHC2_9BILA</name>